<dbReference type="SUPFAM" id="SSF55073">
    <property type="entry name" value="Nucleotide cyclase"/>
    <property type="match status" value="2"/>
</dbReference>
<feature type="transmembrane region" description="Helical" evidence="12">
    <location>
        <begin position="75"/>
        <end position="96"/>
    </location>
</feature>
<organism evidence="14 15">
    <name type="scientific">Drosophila kikkawai</name>
    <name type="common">Fruit fly</name>
    <dbReference type="NCBI Taxonomy" id="30033"/>
    <lineage>
        <taxon>Eukaryota</taxon>
        <taxon>Metazoa</taxon>
        <taxon>Ecdysozoa</taxon>
        <taxon>Arthropoda</taxon>
        <taxon>Hexapoda</taxon>
        <taxon>Insecta</taxon>
        <taxon>Pterygota</taxon>
        <taxon>Neoptera</taxon>
        <taxon>Endopterygota</taxon>
        <taxon>Diptera</taxon>
        <taxon>Brachycera</taxon>
        <taxon>Muscomorpha</taxon>
        <taxon>Ephydroidea</taxon>
        <taxon>Drosophilidae</taxon>
        <taxon>Drosophila</taxon>
        <taxon>Sophophora</taxon>
    </lineage>
</organism>
<dbReference type="RefSeq" id="XP_017025376.1">
    <property type="nucleotide sequence ID" value="XM_017169887.3"/>
</dbReference>
<keyword evidence="11" id="KW-0456">Lyase</keyword>
<dbReference type="GeneID" id="108076858"/>
<dbReference type="GO" id="GO:0007189">
    <property type="term" value="P:adenylate cyclase-activating G protein-coupled receptor signaling pathway"/>
    <property type="evidence" value="ECO:0007669"/>
    <property type="project" value="TreeGrafter"/>
</dbReference>
<evidence type="ECO:0000313" key="14">
    <source>
        <dbReference type="Proteomes" id="UP001652661"/>
    </source>
</evidence>
<proteinExistence type="predicted"/>
<dbReference type="GO" id="GO:0004016">
    <property type="term" value="F:adenylate cyclase activity"/>
    <property type="evidence" value="ECO:0007669"/>
    <property type="project" value="UniProtKB-EC"/>
</dbReference>
<evidence type="ECO:0000259" key="13">
    <source>
        <dbReference type="PROSITE" id="PS50125"/>
    </source>
</evidence>
<dbReference type="FunFam" id="3.30.70.1230:FF:000027">
    <property type="entry name" value="ACXA, isoform A"/>
    <property type="match status" value="1"/>
</dbReference>
<feature type="domain" description="Guanylate cyclase" evidence="13">
    <location>
        <begin position="300"/>
        <end position="427"/>
    </location>
</feature>
<keyword evidence="10 12" id="KW-0472">Membrane</keyword>
<dbReference type="GO" id="GO:0046872">
    <property type="term" value="F:metal ion binding"/>
    <property type="evidence" value="ECO:0007669"/>
    <property type="project" value="UniProtKB-KW"/>
</dbReference>
<feature type="transmembrane region" description="Helical" evidence="12">
    <location>
        <begin position="190"/>
        <end position="213"/>
    </location>
</feature>
<evidence type="ECO:0000256" key="2">
    <source>
        <dbReference type="ARBA" id="ARBA00004141"/>
    </source>
</evidence>
<accession>A0A6P4IRA4</accession>
<gene>
    <name evidence="15" type="primary">LOC108076858</name>
</gene>
<feature type="transmembrane region" description="Helical" evidence="12">
    <location>
        <begin position="732"/>
        <end position="752"/>
    </location>
</feature>
<dbReference type="EC" id="4.6.1.1" evidence="3"/>
<dbReference type="InterPro" id="IPR029787">
    <property type="entry name" value="Nucleotide_cyclase"/>
</dbReference>
<keyword evidence="4 12" id="KW-0812">Transmembrane</keyword>
<reference evidence="14" key="1">
    <citation type="submission" date="2025-05" db="UniProtKB">
        <authorList>
            <consortium name="RefSeq"/>
        </authorList>
    </citation>
    <scope>NUCLEOTIDE SEQUENCE [LARGE SCALE GENOMIC DNA]</scope>
    <source>
        <strain evidence="14">14028-0561.14</strain>
    </source>
</reference>
<comment type="subcellular location">
    <subcellularLocation>
        <location evidence="2">Membrane</location>
        <topology evidence="2">Multi-pass membrane protein</topology>
    </subcellularLocation>
</comment>
<feature type="transmembrane region" description="Helical" evidence="12">
    <location>
        <begin position="772"/>
        <end position="789"/>
    </location>
</feature>
<keyword evidence="14" id="KW-1185">Reference proteome</keyword>
<keyword evidence="8" id="KW-0460">Magnesium</keyword>
<evidence type="ECO:0000256" key="3">
    <source>
        <dbReference type="ARBA" id="ARBA00012201"/>
    </source>
</evidence>
<comment type="catalytic activity">
    <reaction evidence="1">
        <text>ATP = 3',5'-cyclic AMP + diphosphate</text>
        <dbReference type="Rhea" id="RHEA:15389"/>
        <dbReference type="ChEBI" id="CHEBI:30616"/>
        <dbReference type="ChEBI" id="CHEBI:33019"/>
        <dbReference type="ChEBI" id="CHEBI:58165"/>
        <dbReference type="EC" id="4.6.1.1"/>
    </reaction>
</comment>
<dbReference type="GO" id="GO:0005886">
    <property type="term" value="C:plasma membrane"/>
    <property type="evidence" value="ECO:0007669"/>
    <property type="project" value="TreeGrafter"/>
</dbReference>
<reference evidence="15" key="2">
    <citation type="submission" date="2025-08" db="UniProtKB">
        <authorList>
            <consortium name="RefSeq"/>
        </authorList>
    </citation>
    <scope>IDENTIFICATION</scope>
    <source>
        <strain evidence="15">14028-0561.14</strain>
        <tissue evidence="15">Whole fly</tissue>
    </source>
</reference>
<feature type="transmembrane region" description="Helical" evidence="12">
    <location>
        <begin position="47"/>
        <end position="69"/>
    </location>
</feature>
<keyword evidence="6" id="KW-0547">Nucleotide-binding</keyword>
<dbReference type="OrthoDB" id="10006362at2759"/>
<evidence type="ECO:0000256" key="11">
    <source>
        <dbReference type="ARBA" id="ARBA00023239"/>
    </source>
</evidence>
<dbReference type="AlphaFoldDB" id="A0A6P4IRA4"/>
<dbReference type="PANTHER" id="PTHR45627">
    <property type="entry name" value="ADENYLATE CYCLASE TYPE 1"/>
    <property type="match status" value="1"/>
</dbReference>
<keyword evidence="5" id="KW-0479">Metal-binding</keyword>
<dbReference type="SMART" id="SM00044">
    <property type="entry name" value="CYCc"/>
    <property type="match status" value="2"/>
</dbReference>
<evidence type="ECO:0000256" key="8">
    <source>
        <dbReference type="ARBA" id="ARBA00022842"/>
    </source>
</evidence>
<dbReference type="GO" id="GO:0005524">
    <property type="term" value="F:ATP binding"/>
    <property type="evidence" value="ECO:0007669"/>
    <property type="project" value="UniProtKB-KW"/>
</dbReference>
<dbReference type="Pfam" id="PF00211">
    <property type="entry name" value="Guanylate_cyc"/>
    <property type="match status" value="2"/>
</dbReference>
<keyword evidence="9 12" id="KW-1133">Transmembrane helix</keyword>
<name>A0A6P4IRA4_DROKI</name>
<evidence type="ECO:0000256" key="6">
    <source>
        <dbReference type="ARBA" id="ARBA00022741"/>
    </source>
</evidence>
<dbReference type="PANTHER" id="PTHR45627:SF23">
    <property type="entry name" value="AT30656P-RELATED"/>
    <property type="match status" value="1"/>
</dbReference>
<evidence type="ECO:0000256" key="5">
    <source>
        <dbReference type="ARBA" id="ARBA00022723"/>
    </source>
</evidence>
<feature type="transmembrane region" description="Helical" evidence="12">
    <location>
        <begin position="656"/>
        <end position="679"/>
    </location>
</feature>
<keyword evidence="7" id="KW-0067">ATP-binding</keyword>
<dbReference type="GO" id="GO:0009190">
    <property type="term" value="P:cyclic nucleotide biosynthetic process"/>
    <property type="evidence" value="ECO:0007669"/>
    <property type="project" value="InterPro"/>
</dbReference>
<dbReference type="CDD" id="cd07302">
    <property type="entry name" value="CHD"/>
    <property type="match status" value="2"/>
</dbReference>
<feature type="transmembrane region" description="Helical" evidence="12">
    <location>
        <begin position="569"/>
        <end position="588"/>
    </location>
</feature>
<dbReference type="Gene3D" id="3.30.70.1230">
    <property type="entry name" value="Nucleotide cyclase"/>
    <property type="match status" value="2"/>
</dbReference>
<evidence type="ECO:0000256" key="1">
    <source>
        <dbReference type="ARBA" id="ARBA00001593"/>
    </source>
</evidence>
<evidence type="ECO:0000256" key="10">
    <source>
        <dbReference type="ARBA" id="ARBA00023136"/>
    </source>
</evidence>
<evidence type="ECO:0000256" key="9">
    <source>
        <dbReference type="ARBA" id="ARBA00022989"/>
    </source>
</evidence>
<evidence type="ECO:0000313" key="15">
    <source>
        <dbReference type="RefSeq" id="XP_017025376.1"/>
    </source>
</evidence>
<dbReference type="GO" id="GO:0035556">
    <property type="term" value="P:intracellular signal transduction"/>
    <property type="evidence" value="ECO:0007669"/>
    <property type="project" value="InterPro"/>
</dbReference>
<dbReference type="PROSITE" id="PS50125">
    <property type="entry name" value="GUANYLATE_CYCLASE_2"/>
    <property type="match status" value="2"/>
</dbReference>
<feature type="transmembrane region" description="Helical" evidence="12">
    <location>
        <begin position="600"/>
        <end position="621"/>
    </location>
</feature>
<evidence type="ECO:0000256" key="4">
    <source>
        <dbReference type="ARBA" id="ARBA00022692"/>
    </source>
</evidence>
<sequence length="1089" mass="125003">MSSSANKCDLNYLEERTWDRVYLKQKCKELGVEGEFNAYQVRLFRSYVRVFCLLHIGVTAIHCILISTLSEHKKYVFFDVGIYSGSCLILVLILSINFWEKLTEKHTWIMFVSSALACSALVGGDLTQSLYHHYYNDWGCGSFYDTYAVYITYLFLPILCIQGAIFLGSMISIMYIVLDMTVLSSRSTDGAAAIVSMVLKIVQYLSINMLGIYCRVLNDMVVRSSFIDRHQFIKEDISLRNAQRHEKILLDSILPSQFSELLQKDIKKRITLSTKLTSTPINNFNVFRRSMAIQIHSDVSILYADVVNYTHLTTTLTVEKLVTTLHDLYARFDLAAQYYSVQRIKFLGDCYYCVAGLMHPDPDHANNAVALGFAMIAHIQEVRASQNLDINMRIGIHSGTLYAGVIGESKLQFDVWGPDVTIANVLESTGVPGAVHISEAVLRNLGARGEYSIQKGPEKAMKDPHLQKHRIVTFLIVFSSQYVPDFVTDAQMKLSFKDDASLSRSVSTVLNEELREEYRNMPVTRINFKALYSIWVKKESRYPMKKSMDFCLTFYDTDKESAYLKQKDYFFRYYMLLAWATGLSLVFVEIFDTMNTDCKYCFVIDFCIFLSLTILAFIAWYKWICWIIYNKKNKPHTYNCVSCIIFCIHEKIVGNLIVRICTYLFAIALNWVLITLIVVDCRYEQFIQQYIDERIYHYEDNEINQICFHPWVVTEMLSLMICMTFTFCHIPFLLKTSVALGQVFVYFILIFIKFDFVFHHSTTTNPWFPSEFSHGFIIIIAFVTMYFKARQTEFSKKVCFSWRVQLEKKQNDALMTNRSIIILLNNILPSHVVDIYLSSLSQNELYYESYKMVSVMFAMLTNFEINLSSLQILNEVITQFDVLLLYYREFYAVEKIKIVNCTYMAACGLDVNFAGSTSKPLKPRSAGKGRHSHSGEDHDEVVFVMASFALDLMQTLASCNKAYNGIVKGYKLSDGKITIGISSGEIMAGIVGASKPHYDIWGDPVNMAARMEMTGQSGHIHVTEESANILESYGIQANYRGQTFVKGRGLLPTYFLGIDDDFNFIRVKETRKPIYAHRSAYISMGSTYI</sequence>
<dbReference type="FunFam" id="3.30.70.1230:FF:000024">
    <property type="entry name" value="ACXA, isoform A"/>
    <property type="match status" value="1"/>
</dbReference>
<evidence type="ECO:0000256" key="7">
    <source>
        <dbReference type="ARBA" id="ARBA00022840"/>
    </source>
</evidence>
<feature type="domain" description="Guanylate cyclase" evidence="13">
    <location>
        <begin position="844"/>
        <end position="1012"/>
    </location>
</feature>
<evidence type="ECO:0000256" key="12">
    <source>
        <dbReference type="SAM" id="Phobius"/>
    </source>
</evidence>
<dbReference type="InterPro" id="IPR001054">
    <property type="entry name" value="A/G_cyclase"/>
</dbReference>
<dbReference type="Proteomes" id="UP001652661">
    <property type="component" value="Chromosome 2L"/>
</dbReference>
<protein>
    <recommendedName>
        <fullName evidence="3">adenylate cyclase</fullName>
        <ecNumber evidence="3">4.6.1.1</ecNumber>
    </recommendedName>
</protein>
<feature type="transmembrane region" description="Helical" evidence="12">
    <location>
        <begin position="147"/>
        <end position="178"/>
    </location>
</feature>